<evidence type="ECO:0000256" key="1">
    <source>
        <dbReference type="ARBA" id="ARBA00023002"/>
    </source>
</evidence>
<dbReference type="PANTHER" id="PTHR30466:SF1">
    <property type="entry name" value="FMN REDUCTASE (NADH) RUTF"/>
    <property type="match status" value="1"/>
</dbReference>
<proteinExistence type="predicted"/>
<dbReference type="Pfam" id="PF01613">
    <property type="entry name" value="Flavin_Reduct"/>
    <property type="match status" value="1"/>
</dbReference>
<dbReference type="InterPro" id="IPR002563">
    <property type="entry name" value="Flavin_Rdtase-like_dom"/>
</dbReference>
<organism evidence="3 4">
    <name type="scientific">Gluconobacter wancherniae NBRC 103581</name>
    <dbReference type="NCBI Taxonomy" id="656744"/>
    <lineage>
        <taxon>Bacteria</taxon>
        <taxon>Pseudomonadati</taxon>
        <taxon>Pseudomonadota</taxon>
        <taxon>Alphaproteobacteria</taxon>
        <taxon>Acetobacterales</taxon>
        <taxon>Acetobacteraceae</taxon>
        <taxon>Gluconobacter</taxon>
    </lineage>
</organism>
<name>A0A511AVY5_9PROT</name>
<dbReference type="GO" id="GO:0042602">
    <property type="term" value="F:riboflavin reductase (NADPH) activity"/>
    <property type="evidence" value="ECO:0007669"/>
    <property type="project" value="TreeGrafter"/>
</dbReference>
<dbReference type="RefSeq" id="WP_146793060.1">
    <property type="nucleotide sequence ID" value="NZ_BARC01000005.1"/>
</dbReference>
<dbReference type="SUPFAM" id="SSF50475">
    <property type="entry name" value="FMN-binding split barrel"/>
    <property type="match status" value="1"/>
</dbReference>
<dbReference type="SMART" id="SM00903">
    <property type="entry name" value="Flavin_Reduct"/>
    <property type="match status" value="1"/>
</dbReference>
<keyword evidence="4" id="KW-1185">Reference proteome</keyword>
<sequence>MTSETLLDAPPSNNLRNAVTANDFRQAMSRLSAAVTIVTTDGPLGPHGMTASAVCSVTDTPATVLVCVNRSTRSHDVLREHGTLAINILGHEHQDIAMLFASSRKTMEERFASGSWHRAHNHAPVLADAITTLVCSINNMHEIGTHSVLYCTVENIMNSNQIGAGLAWFDRNFHVLPPYQNAE</sequence>
<dbReference type="PANTHER" id="PTHR30466">
    <property type="entry name" value="FLAVIN REDUCTASE"/>
    <property type="match status" value="1"/>
</dbReference>
<dbReference type="GO" id="GO:0006208">
    <property type="term" value="P:pyrimidine nucleobase catabolic process"/>
    <property type="evidence" value="ECO:0007669"/>
    <property type="project" value="TreeGrafter"/>
</dbReference>
<evidence type="ECO:0000259" key="2">
    <source>
        <dbReference type="SMART" id="SM00903"/>
    </source>
</evidence>
<dbReference type="InterPro" id="IPR012349">
    <property type="entry name" value="Split_barrel_FMN-bd"/>
</dbReference>
<feature type="domain" description="Flavin reductase like" evidence="2">
    <location>
        <begin position="28"/>
        <end position="175"/>
    </location>
</feature>
<evidence type="ECO:0000313" key="4">
    <source>
        <dbReference type="Proteomes" id="UP000321230"/>
    </source>
</evidence>
<dbReference type="Gene3D" id="2.30.110.10">
    <property type="entry name" value="Electron Transport, Fmn-binding Protein, Chain A"/>
    <property type="match status" value="1"/>
</dbReference>
<dbReference type="Proteomes" id="UP000321230">
    <property type="component" value="Unassembled WGS sequence"/>
</dbReference>
<dbReference type="GO" id="GO:0010181">
    <property type="term" value="F:FMN binding"/>
    <property type="evidence" value="ECO:0007669"/>
    <property type="project" value="InterPro"/>
</dbReference>
<comment type="caution">
    <text evidence="3">The sequence shown here is derived from an EMBL/GenBank/DDBJ whole genome shotgun (WGS) entry which is preliminary data.</text>
</comment>
<dbReference type="AlphaFoldDB" id="A0A511AVY5"/>
<protein>
    <submittedName>
        <fullName evidence="3">Flavin reductase</fullName>
    </submittedName>
</protein>
<reference evidence="3 4" key="1">
    <citation type="submission" date="2019-07" db="EMBL/GenBank/DDBJ databases">
        <title>Whole genome shotgun sequence of Gluconobacter wancherniae NBRC 103581.</title>
        <authorList>
            <person name="Hosoyama A."/>
            <person name="Uohara A."/>
            <person name="Ohji S."/>
            <person name="Ichikawa N."/>
        </authorList>
    </citation>
    <scope>NUCLEOTIDE SEQUENCE [LARGE SCALE GENOMIC DNA]</scope>
    <source>
        <strain evidence="3 4">NBRC 103581</strain>
    </source>
</reference>
<keyword evidence="1" id="KW-0560">Oxidoreductase</keyword>
<dbReference type="InterPro" id="IPR050268">
    <property type="entry name" value="NADH-dep_flavin_reductase"/>
</dbReference>
<evidence type="ECO:0000313" key="3">
    <source>
        <dbReference type="EMBL" id="GEK92378.1"/>
    </source>
</evidence>
<accession>A0A511AVY5</accession>
<gene>
    <name evidence="3" type="ORF">GWA01_01480</name>
</gene>
<dbReference type="OrthoDB" id="9789254at2"/>
<dbReference type="EMBL" id="BJUZ01000001">
    <property type="protein sequence ID" value="GEK92378.1"/>
    <property type="molecule type" value="Genomic_DNA"/>
</dbReference>